<evidence type="ECO:0000313" key="4">
    <source>
        <dbReference type="Proteomes" id="UP001190640"/>
    </source>
</evidence>
<proteinExistence type="predicted"/>
<feature type="compositionally biased region" description="Basic and acidic residues" evidence="1">
    <location>
        <begin position="198"/>
        <end position="208"/>
    </location>
</feature>
<keyword evidence="3" id="KW-0732">Signal</keyword>
<dbReference type="AlphaFoldDB" id="A0AA97KSU0"/>
<feature type="region of interest" description="Disordered" evidence="1">
    <location>
        <begin position="46"/>
        <end position="113"/>
    </location>
</feature>
<feature type="region of interest" description="Disordered" evidence="1">
    <location>
        <begin position="188"/>
        <end position="208"/>
    </location>
</feature>
<sequence>MLIFQRFMFMLLLASLQWPKSEAVNATSTDLTSSIKSTASTSTTSLSIVTSPAVTHHSETSAEKNDAQSNSITPRSPTQQPDFSKEKITQSFTSDNRKSSPSERPTTTSNLLTISESYVDTTYTKPSEAVPNSFTTTTDDVSFTKMISPNDAPTNGVTVSPSDDTSATLLATSNNAKTVLMTNVQTTGLHPKFTDNSAESREPKKEDHSNGGVIFGAIVGAVLGSALIGLVGYFMCAKRKSEGFVHQRLYDDTRSDPVLRLDNESESYGAHVADLSYYNPMMANETMVQNSNARPYDAIPMDDMTSSPHSS</sequence>
<dbReference type="InterPro" id="IPR031371">
    <property type="entry name" value="Mucin-15"/>
</dbReference>
<gene>
    <name evidence="5" type="primary">MUC15</name>
</gene>
<dbReference type="Proteomes" id="UP001190640">
    <property type="component" value="Chromosome 2"/>
</dbReference>
<evidence type="ECO:0000313" key="5">
    <source>
        <dbReference type="RefSeq" id="XP_054828287.1"/>
    </source>
</evidence>
<dbReference type="KEGG" id="emc:129324874"/>
<keyword evidence="2" id="KW-0812">Transmembrane</keyword>
<dbReference type="RefSeq" id="XP_054828287.1">
    <property type="nucleotide sequence ID" value="XM_054972312.1"/>
</dbReference>
<keyword evidence="2" id="KW-1133">Transmembrane helix</keyword>
<feature type="compositionally biased region" description="Polar residues" evidence="1">
    <location>
        <begin position="67"/>
        <end position="82"/>
    </location>
</feature>
<name>A0AA97KSU0_EUBMA</name>
<evidence type="ECO:0000256" key="1">
    <source>
        <dbReference type="SAM" id="MobiDB-lite"/>
    </source>
</evidence>
<accession>A0AA97KSU0</accession>
<keyword evidence="2" id="KW-0472">Membrane</keyword>
<feature type="chain" id="PRO_5041676738" evidence="3">
    <location>
        <begin position="24"/>
        <end position="311"/>
    </location>
</feature>
<organism evidence="4 5">
    <name type="scientific">Eublepharis macularius</name>
    <name type="common">Leopard gecko</name>
    <name type="synonym">Cyrtodactylus macularius</name>
    <dbReference type="NCBI Taxonomy" id="481883"/>
    <lineage>
        <taxon>Eukaryota</taxon>
        <taxon>Metazoa</taxon>
        <taxon>Chordata</taxon>
        <taxon>Craniata</taxon>
        <taxon>Vertebrata</taxon>
        <taxon>Euteleostomi</taxon>
        <taxon>Lepidosauria</taxon>
        <taxon>Squamata</taxon>
        <taxon>Bifurcata</taxon>
        <taxon>Gekkota</taxon>
        <taxon>Eublepharidae</taxon>
        <taxon>Eublepharinae</taxon>
        <taxon>Eublepharis</taxon>
    </lineage>
</organism>
<dbReference type="CTD" id="143662"/>
<feature type="compositionally biased region" description="Basic and acidic residues" evidence="1">
    <location>
        <begin position="56"/>
        <end position="66"/>
    </location>
</feature>
<protein>
    <submittedName>
        <fullName evidence="5">Mucin-15</fullName>
    </submittedName>
</protein>
<dbReference type="PANTHER" id="PTHR45427:SF1">
    <property type="entry name" value="MUCIN-15"/>
    <property type="match status" value="1"/>
</dbReference>
<dbReference type="Pfam" id="PF15672">
    <property type="entry name" value="Mucin15"/>
    <property type="match status" value="1"/>
</dbReference>
<keyword evidence="4" id="KW-1185">Reference proteome</keyword>
<dbReference type="PANTHER" id="PTHR45427">
    <property type="entry name" value="MUCIN-15"/>
    <property type="match status" value="1"/>
</dbReference>
<feature type="transmembrane region" description="Helical" evidence="2">
    <location>
        <begin position="213"/>
        <end position="236"/>
    </location>
</feature>
<evidence type="ECO:0000256" key="3">
    <source>
        <dbReference type="SAM" id="SignalP"/>
    </source>
</evidence>
<dbReference type="GeneID" id="129324874"/>
<feature type="signal peptide" evidence="3">
    <location>
        <begin position="1"/>
        <end position="23"/>
    </location>
</feature>
<feature type="compositionally biased region" description="Polar residues" evidence="1">
    <location>
        <begin position="102"/>
        <end position="113"/>
    </location>
</feature>
<reference evidence="5" key="1">
    <citation type="submission" date="2025-08" db="UniProtKB">
        <authorList>
            <consortium name="RefSeq"/>
        </authorList>
    </citation>
    <scope>IDENTIFICATION</scope>
    <source>
        <tissue evidence="5">Blood</tissue>
    </source>
</reference>
<evidence type="ECO:0000256" key="2">
    <source>
        <dbReference type="SAM" id="Phobius"/>
    </source>
</evidence>